<dbReference type="Proteomes" id="UP000287866">
    <property type="component" value="Unassembled WGS sequence"/>
</dbReference>
<gene>
    <name evidence="3" type="ORF">EPD83_011705</name>
</gene>
<evidence type="ECO:0000256" key="2">
    <source>
        <dbReference type="SAM" id="MobiDB-lite"/>
    </source>
</evidence>
<dbReference type="Gene3D" id="2.40.260.10">
    <property type="entry name" value="Sortase"/>
    <property type="match status" value="1"/>
</dbReference>
<keyword evidence="4" id="KW-1185">Reference proteome</keyword>
<dbReference type="GO" id="GO:0016787">
    <property type="term" value="F:hydrolase activity"/>
    <property type="evidence" value="ECO:0007669"/>
    <property type="project" value="UniProtKB-KW"/>
</dbReference>
<dbReference type="InterPro" id="IPR005754">
    <property type="entry name" value="Sortase"/>
</dbReference>
<feature type="compositionally biased region" description="Low complexity" evidence="2">
    <location>
        <begin position="23"/>
        <end position="45"/>
    </location>
</feature>
<keyword evidence="1" id="KW-0378">Hydrolase</keyword>
<dbReference type="InterPro" id="IPR023365">
    <property type="entry name" value="Sortase_dom-sf"/>
</dbReference>
<feature type="region of interest" description="Disordered" evidence="2">
    <location>
        <begin position="11"/>
        <end position="67"/>
    </location>
</feature>
<accession>A0A8T6R2N6</accession>
<proteinExistence type="predicted"/>
<dbReference type="InterPro" id="IPR042001">
    <property type="entry name" value="Sortase_F"/>
</dbReference>
<dbReference type="Pfam" id="PF04203">
    <property type="entry name" value="Sortase"/>
    <property type="match status" value="1"/>
</dbReference>
<name>A0A8T6R2N6_9MICO</name>
<reference evidence="3" key="1">
    <citation type="submission" date="2020-03" db="EMBL/GenBank/DDBJ databases">
        <title>Phycicoccus flavus sp. nov., a novel endophytic actinobacterium isolated from branch of Kandelia candel.</title>
        <authorList>
            <person name="Tuo L."/>
        </authorList>
    </citation>
    <scope>NUCLEOTIDE SEQUENCE</scope>
    <source>
        <strain evidence="3">CMS6Z-2</strain>
    </source>
</reference>
<evidence type="ECO:0000313" key="4">
    <source>
        <dbReference type="Proteomes" id="UP000287866"/>
    </source>
</evidence>
<dbReference type="EMBL" id="SAYU02000036">
    <property type="protein sequence ID" value="NHA68709.1"/>
    <property type="molecule type" value="Genomic_DNA"/>
</dbReference>
<dbReference type="AlphaFoldDB" id="A0A8T6R2N6"/>
<feature type="compositionally biased region" description="Polar residues" evidence="2">
    <location>
        <begin position="51"/>
        <end position="66"/>
    </location>
</feature>
<organism evidence="3 4">
    <name type="scientific">Phycicoccus flavus</name>
    <dbReference type="NCBI Taxonomy" id="2502783"/>
    <lineage>
        <taxon>Bacteria</taxon>
        <taxon>Bacillati</taxon>
        <taxon>Actinomycetota</taxon>
        <taxon>Actinomycetes</taxon>
        <taxon>Micrococcales</taxon>
        <taxon>Intrasporangiaceae</taxon>
        <taxon>Phycicoccus</taxon>
    </lineage>
</organism>
<sequence>MLAGVGVLGKAIADQRSIPEPPLTATAPTPEAPSSTIPSASASGTTKEKTASPTPSPTETGLTRSAATRVDIPAIGVDSVLNRTGLASDGTIAVPQPGPQFNTPAWYTGSPAPGQLGPSVLIGHVDGIDTGPAVFFKIGSLKQGQDVKVTRQDGKVVTFSIYRVQRYPKDHFPTLAVYGNTDDSELRLITCGGKLNPYTQHYEDNIVVFAKMKSVSQA</sequence>
<evidence type="ECO:0000313" key="3">
    <source>
        <dbReference type="EMBL" id="NHA68709.1"/>
    </source>
</evidence>
<dbReference type="SUPFAM" id="SSF63817">
    <property type="entry name" value="Sortase"/>
    <property type="match status" value="1"/>
</dbReference>
<dbReference type="NCBIfam" id="NF033748">
    <property type="entry name" value="class_F_sortase"/>
    <property type="match status" value="1"/>
</dbReference>
<evidence type="ECO:0000256" key="1">
    <source>
        <dbReference type="ARBA" id="ARBA00022801"/>
    </source>
</evidence>
<dbReference type="CDD" id="cd05829">
    <property type="entry name" value="Sortase_F"/>
    <property type="match status" value="1"/>
</dbReference>
<protein>
    <submittedName>
        <fullName evidence="3">Class F sortase</fullName>
    </submittedName>
</protein>
<comment type="caution">
    <text evidence="3">The sequence shown here is derived from an EMBL/GenBank/DDBJ whole genome shotgun (WGS) entry which is preliminary data.</text>
</comment>